<dbReference type="EMBL" id="CP015970">
    <property type="protein sequence ID" value="AOZ46972.1"/>
    <property type="molecule type" value="Genomic_DNA"/>
</dbReference>
<evidence type="ECO:0000313" key="3">
    <source>
        <dbReference type="Proteomes" id="UP000075221"/>
    </source>
</evidence>
<evidence type="ECO:0000313" key="4">
    <source>
        <dbReference type="Proteomes" id="UP000178666"/>
    </source>
</evidence>
<reference evidence="2 4" key="1">
    <citation type="journal article" date="2016" name="Plant Dis.">
        <title>Improved production of propionic acid using genome shuffling.</title>
        <authorList>
            <person name="Luna-Flores C.H."/>
            <person name="Palfreyman R.W."/>
            <person name="Kromer J.O."/>
            <person name="Nielsen L.K."/>
            <person name="Marcellin E."/>
        </authorList>
    </citation>
    <scope>NUCLEOTIDE SEQUENCE [LARGE SCALE GENOMIC DNA]</scope>
    <source>
        <strain evidence="2 4">F3E8</strain>
    </source>
</reference>
<accession>A0AAC9ANF9</accession>
<keyword evidence="4" id="KW-1185">Reference proteome</keyword>
<organism evidence="1 3">
    <name type="scientific">Acidipropionibacterium acidipropionici</name>
    <dbReference type="NCBI Taxonomy" id="1748"/>
    <lineage>
        <taxon>Bacteria</taxon>
        <taxon>Bacillati</taxon>
        <taxon>Actinomycetota</taxon>
        <taxon>Actinomycetes</taxon>
        <taxon>Propionibacteriales</taxon>
        <taxon>Propionibacteriaceae</taxon>
        <taxon>Acidipropionibacterium</taxon>
    </lineage>
</organism>
<sequence>MTVPTPGVLAKEDLLRVEDEFGVGEEQVRRDHLISHVLSAVSTLGVDDVMFLGGTALSRTWLPGLRLSEDIDLIALGRRPDVADLIEAAVARALRRGFGEVSFSPHMRSARHPQPSVMAVAGLKVQVQLLAATGYPAWPSTVSQIVQRYRDAPSAQLRVLTRPAAAAAKLAAWHDRHAARDLYDMWAMIGQGMISGEAANLFATFGPLRRAAAVSFDEVPTPAQWESALAHQCILQVGARQAAEEVRAAWAAA</sequence>
<dbReference type="InterPro" id="IPR014942">
    <property type="entry name" value="AbiEii"/>
</dbReference>
<name>A0AAC9ANF9_9ACTN</name>
<dbReference type="Pfam" id="PF08843">
    <property type="entry name" value="AbiEii"/>
    <property type="match status" value="1"/>
</dbReference>
<gene>
    <name evidence="2" type="ORF">A8L58_10085</name>
    <name evidence="1" type="ORF">AXH35_08640</name>
</gene>
<evidence type="ECO:0008006" key="5">
    <source>
        <dbReference type="Google" id="ProtNLM"/>
    </source>
</evidence>
<reference evidence="1 3" key="2">
    <citation type="submission" date="2016-02" db="EMBL/GenBank/DDBJ databases">
        <title>Complete Genome Sequence of Propionibacterium acidipropionici ATCC 55737.</title>
        <authorList>
            <person name="Luna Flores C.H."/>
            <person name="Nielsen L.K."/>
            <person name="Marcellin E."/>
        </authorList>
    </citation>
    <scope>NUCLEOTIDE SEQUENCE [LARGE SCALE GENOMIC DNA]</scope>
    <source>
        <strain evidence="1 3">ATCC 55737</strain>
    </source>
</reference>
<evidence type="ECO:0000313" key="1">
    <source>
        <dbReference type="EMBL" id="AMS05500.1"/>
    </source>
</evidence>
<dbReference type="AlphaFoldDB" id="A0AAC9ANF9"/>
<proteinExistence type="predicted"/>
<protein>
    <recommendedName>
        <fullName evidence="5">Nucleotidyl transferase AbiEii/AbiGii toxin family protein</fullName>
    </recommendedName>
</protein>
<dbReference type="EMBL" id="CP014352">
    <property type="protein sequence ID" value="AMS05500.1"/>
    <property type="molecule type" value="Genomic_DNA"/>
</dbReference>
<dbReference type="Proteomes" id="UP000075221">
    <property type="component" value="Chromosome"/>
</dbReference>
<evidence type="ECO:0000313" key="2">
    <source>
        <dbReference type="EMBL" id="AOZ46972.1"/>
    </source>
</evidence>
<dbReference type="RefSeq" id="WP_062819585.1">
    <property type="nucleotide sequence ID" value="NZ_CP014352.1"/>
</dbReference>
<dbReference type="Proteomes" id="UP000178666">
    <property type="component" value="Chromosome"/>
</dbReference>